<reference evidence="1" key="1">
    <citation type="submission" date="2020-11" db="EMBL/GenBank/DDBJ databases">
        <authorList>
            <person name="Tran Van P."/>
        </authorList>
    </citation>
    <scope>NUCLEOTIDE SEQUENCE</scope>
</reference>
<accession>A0A7R9I3E1</accession>
<evidence type="ECO:0000313" key="1">
    <source>
        <dbReference type="EMBL" id="CAD7445966.1"/>
    </source>
</evidence>
<name>A0A7R9I3E1_9NEOP</name>
<dbReference type="EMBL" id="OD567638">
    <property type="protein sequence ID" value="CAD7445966.1"/>
    <property type="molecule type" value="Genomic_DNA"/>
</dbReference>
<dbReference type="AlphaFoldDB" id="A0A7R9I3E1"/>
<gene>
    <name evidence="1" type="ORF">TBIB3V08_LOCUS8307</name>
</gene>
<proteinExistence type="predicted"/>
<organism evidence="1">
    <name type="scientific">Timema bartmani</name>
    <dbReference type="NCBI Taxonomy" id="61472"/>
    <lineage>
        <taxon>Eukaryota</taxon>
        <taxon>Metazoa</taxon>
        <taxon>Ecdysozoa</taxon>
        <taxon>Arthropoda</taxon>
        <taxon>Hexapoda</taxon>
        <taxon>Insecta</taxon>
        <taxon>Pterygota</taxon>
        <taxon>Neoptera</taxon>
        <taxon>Polyneoptera</taxon>
        <taxon>Phasmatodea</taxon>
        <taxon>Timematodea</taxon>
        <taxon>Timematoidea</taxon>
        <taxon>Timematidae</taxon>
        <taxon>Timema</taxon>
    </lineage>
</organism>
<protein>
    <submittedName>
        <fullName evidence="1">Uncharacterized protein</fullName>
    </submittedName>
</protein>
<sequence>MTNKMGLEEAESEDSHKMENIRPVKTENCSCIWRSLSRSLRINPIENAACLRVLAANERDPIKPSHGLRNKDRRVLYCLCLGRLRFEPRLDVLSHSRYITLTHAGGFGPQYFQSTMDMLLYDAVLATQAAKEFSPPWRNDACLGFNPCPCQI</sequence>